<protein>
    <submittedName>
        <fullName evidence="1">Uncharacterized protein</fullName>
    </submittedName>
</protein>
<name>A0A5J4V1J7_9EUKA</name>
<gene>
    <name evidence="1" type="ORF">EZS28_027995</name>
</gene>
<accession>A0A5J4V1J7</accession>
<dbReference type="AlphaFoldDB" id="A0A5J4V1J7"/>
<reference evidence="1 2" key="1">
    <citation type="submission" date="2019-03" db="EMBL/GenBank/DDBJ databases">
        <title>Single cell metagenomics reveals metabolic interactions within the superorganism composed of flagellate Streblomastix strix and complex community of Bacteroidetes bacteria on its surface.</title>
        <authorList>
            <person name="Treitli S.C."/>
            <person name="Kolisko M."/>
            <person name="Husnik F."/>
            <person name="Keeling P."/>
            <person name="Hampl V."/>
        </authorList>
    </citation>
    <scope>NUCLEOTIDE SEQUENCE [LARGE SCALE GENOMIC DNA]</scope>
    <source>
        <strain evidence="1">ST1C</strain>
    </source>
</reference>
<comment type="caution">
    <text evidence="1">The sequence shown here is derived from an EMBL/GenBank/DDBJ whole genome shotgun (WGS) entry which is preliminary data.</text>
</comment>
<proteinExistence type="predicted"/>
<dbReference type="Proteomes" id="UP000324800">
    <property type="component" value="Unassembled WGS sequence"/>
</dbReference>
<dbReference type="EMBL" id="SNRW01010492">
    <property type="protein sequence ID" value="KAA6376477.1"/>
    <property type="molecule type" value="Genomic_DNA"/>
</dbReference>
<evidence type="ECO:0000313" key="1">
    <source>
        <dbReference type="EMBL" id="KAA6376477.1"/>
    </source>
</evidence>
<evidence type="ECO:0000313" key="2">
    <source>
        <dbReference type="Proteomes" id="UP000324800"/>
    </source>
</evidence>
<organism evidence="1 2">
    <name type="scientific">Streblomastix strix</name>
    <dbReference type="NCBI Taxonomy" id="222440"/>
    <lineage>
        <taxon>Eukaryota</taxon>
        <taxon>Metamonada</taxon>
        <taxon>Preaxostyla</taxon>
        <taxon>Oxymonadida</taxon>
        <taxon>Streblomastigidae</taxon>
        <taxon>Streblomastix</taxon>
    </lineage>
</organism>
<sequence>MGSTFKNRIGDCFSTSEFALLKILELICERGASMPMITVGQSSKTVLYDDMKASKLISKIESLIRLKVAEEDKSEVLPSETSEHLIRTYFWMMKGQKIWNVGMELYVKVIRKNINNLHKRFRKQDQKDQIENNDEETIIMMESLARTLVALRALKETVITILGEFSYWYNEVKNYLVKQPSIVIHLSELFVNFINSLSQKLRQKDQQIIILPSQALISASLYILKNLLFESQSRSQSVSSIHGLISSLIKLCMYKLGEHNINGDTRQIEEIRINSHECLYWIKLYMNGDLNIQKEYVQGGYAYMLVICGSTEGGCGEEDNGIIGGILDDLFTHMTEIRELNEQDAHQIELQPGTLVLKEYQEIFQEQEYYEEVEAQLFRNQDDNKIKDKANSVKVSIMNNFVDDTGDDN</sequence>